<dbReference type="PANTHER" id="PTHR12241">
    <property type="entry name" value="TUBULIN POLYGLUTAMYLASE"/>
    <property type="match status" value="1"/>
</dbReference>
<feature type="compositionally biased region" description="Polar residues" evidence="6">
    <location>
        <begin position="351"/>
        <end position="364"/>
    </location>
</feature>
<feature type="compositionally biased region" description="Acidic residues" evidence="6">
    <location>
        <begin position="519"/>
        <end position="559"/>
    </location>
</feature>
<dbReference type="SUPFAM" id="SSF56059">
    <property type="entry name" value="Glutathione synthetase ATP-binding domain-like"/>
    <property type="match status" value="1"/>
</dbReference>
<comment type="catalytic activity">
    <reaction evidence="5">
        <text>L-glutamyl-[protein] + L-glutamate + ATP = gamma-L-glutamyl-L-glutamyl-[protein] + ADP + phosphate + H(+)</text>
        <dbReference type="Rhea" id="RHEA:60144"/>
        <dbReference type="Rhea" id="RHEA-COMP:10208"/>
        <dbReference type="Rhea" id="RHEA-COMP:15517"/>
        <dbReference type="ChEBI" id="CHEBI:15378"/>
        <dbReference type="ChEBI" id="CHEBI:29973"/>
        <dbReference type="ChEBI" id="CHEBI:29985"/>
        <dbReference type="ChEBI" id="CHEBI:30616"/>
        <dbReference type="ChEBI" id="CHEBI:43474"/>
        <dbReference type="ChEBI" id="CHEBI:143622"/>
        <dbReference type="ChEBI" id="CHEBI:456216"/>
    </reaction>
    <physiologicalReaction direction="left-to-right" evidence="5">
        <dbReference type="Rhea" id="RHEA:60145"/>
    </physiologicalReaction>
</comment>
<dbReference type="AlphaFoldDB" id="A0A077ZQC9"/>
<name>A0A077ZQC9_STYLE</name>
<gene>
    <name evidence="7" type="primary">Contig5133.g5503</name>
    <name evidence="7" type="ORF">STYLEM_1072</name>
</gene>
<protein>
    <recommendedName>
        <fullName evidence="4">Tubulin--tyrosine ligase-like protein 5</fullName>
    </recommendedName>
</protein>
<feature type="region of interest" description="Disordered" evidence="6">
    <location>
        <begin position="392"/>
        <end position="469"/>
    </location>
</feature>
<keyword evidence="3" id="KW-0067">ATP-binding</keyword>
<dbReference type="GO" id="GO:0005524">
    <property type="term" value="F:ATP binding"/>
    <property type="evidence" value="ECO:0007669"/>
    <property type="project" value="UniProtKB-KW"/>
</dbReference>
<dbReference type="InParanoid" id="A0A077ZQC9"/>
<dbReference type="EMBL" id="CCKQ01001022">
    <property type="protein sequence ID" value="CDW72118.1"/>
    <property type="molecule type" value="Genomic_DNA"/>
</dbReference>
<evidence type="ECO:0000256" key="6">
    <source>
        <dbReference type="SAM" id="MobiDB-lite"/>
    </source>
</evidence>
<dbReference type="Pfam" id="PF03133">
    <property type="entry name" value="TTL"/>
    <property type="match status" value="1"/>
</dbReference>
<sequence>MMQRNQTKQLHHSSAVQPAISSGLQQNPHHSHRQFKAPRIHSMNARKSQIQKSTVGQAVENCQIENRTQQQKQLSQSQHKQILANNKGMIAQAANSPNIKAFEKAKFSNIKKQGMSQSTVYVSLQGEDLKNYNQQQQQQQQQQFLNKQSEKQQLSLPSQWNQLQVQQSQHINPQYPQNQRFLTQQQHHQQQLLQNQQHSLLSTAQMMGKIDDIQMKQRSFQGPNIPNQQQFNPSSVNVQLRSRFPQKQGSLLRKQSQNIKYQQSPAQNTKKPSRPSTAQVRNRASSNKSSHDLQYQVPLSPKQGGLRTTGHNSNSFVSIERNKKNQQQTFQNKSNSFLMTQQITLVQRNENQQNTTQSQVNYPQQRAIPSKNLKGSSTQILVKSNQYSSKTQGFKQSCEITKRSSNQSKQEQETNSNNEGNLEISDFNNLDLSYNKQTKPAEKKSARKSTFGMRDLKKQSFSSGINQDNRIYNHTLHKNSQAEISNKISHSKSVHSFSNSRVQLNYQEQKKATNQNKDENEDSEYGDEDEDEDDDESYGDESENEKEELEFENEYDDGQIEANQKDTTDMLRQRSTDLSSEASTKSPKSLRKKQIAKKIEQIEEESVSDDNLDTQKDDKKINLELACPKENLIRTILERKNSQQSVGSQKLNRVSSSLTNYQNQIVTPSSFLVQYEGNDYEAKDPFTQDHPVILLRSIFEKRPPVIFFQYPPQCNKKRDEQFTHKMKEGKYRLKFKISDQVHTYNCVVNSLCRGGFQQTDGASWNIMWSAPLKPECLRNYDQYRKCNHFPGTFQLGRKDNMYRHMSKMIREFGEEYRIVPKTWILPEDLRRFQQERDNTEKPQLWIVKPANSSCGRGIRILTKTSQLPKKGQHVVCEYIMKPHLINGYKYDLRLYVFITSYEPLTIYLYKDGLVRFATQPYNTKNTKVRFAHLTNFSVNKKATNFKAADESSTNGQSQQASKWSLKMLQEAFKSLSIDYDEVFVKIKDLIIKSILGVETIIGNNMARSSKYRHLCFELYGFDVILDNDLKPWLLEVNVLPSLSSSSNLDKRIKTSLLSDIFQTIGVVPYNKRKVQRENEALKWGKFSGVKSKINQQDNQEKSSNMTLNNFVSNNSYEDMEESWDEKKYLSSPARIRLVKELLNTNINEFNYEEQIVIVEKLEEQSRRGDFDRIFPVKSTLDNYTKYFKCNRPTNLIMWKWLKMKKEDKLAYLRDFKANKNQQELLNQLISEY</sequence>
<evidence type="ECO:0000256" key="5">
    <source>
        <dbReference type="ARBA" id="ARBA00049274"/>
    </source>
</evidence>
<evidence type="ECO:0000256" key="4">
    <source>
        <dbReference type="ARBA" id="ARBA00041448"/>
    </source>
</evidence>
<feature type="region of interest" description="Disordered" evidence="6">
    <location>
        <begin position="351"/>
        <end position="376"/>
    </location>
</feature>
<dbReference type="OrthoDB" id="202825at2759"/>
<feature type="region of interest" description="Disordered" evidence="6">
    <location>
        <begin position="508"/>
        <end position="593"/>
    </location>
</feature>
<organism evidence="7 8">
    <name type="scientific">Stylonychia lemnae</name>
    <name type="common">Ciliate</name>
    <dbReference type="NCBI Taxonomy" id="5949"/>
    <lineage>
        <taxon>Eukaryota</taxon>
        <taxon>Sar</taxon>
        <taxon>Alveolata</taxon>
        <taxon>Ciliophora</taxon>
        <taxon>Intramacronucleata</taxon>
        <taxon>Spirotrichea</taxon>
        <taxon>Stichotrichia</taxon>
        <taxon>Sporadotrichida</taxon>
        <taxon>Oxytrichidae</taxon>
        <taxon>Stylonychinae</taxon>
        <taxon>Stylonychia</taxon>
    </lineage>
</organism>
<dbReference type="Proteomes" id="UP000039865">
    <property type="component" value="Unassembled WGS sequence"/>
</dbReference>
<feature type="compositionally biased region" description="Polar residues" evidence="6">
    <location>
        <begin position="459"/>
        <end position="469"/>
    </location>
</feature>
<dbReference type="PANTHER" id="PTHR12241:SF145">
    <property type="entry name" value="TUBULIN POLYGLUTAMYLASE TTLL5"/>
    <property type="match status" value="1"/>
</dbReference>
<keyword evidence="8" id="KW-1185">Reference proteome</keyword>
<dbReference type="PROSITE" id="PS51221">
    <property type="entry name" value="TTL"/>
    <property type="match status" value="1"/>
</dbReference>
<evidence type="ECO:0000313" key="8">
    <source>
        <dbReference type="Proteomes" id="UP000039865"/>
    </source>
</evidence>
<evidence type="ECO:0000256" key="1">
    <source>
        <dbReference type="ARBA" id="ARBA00022598"/>
    </source>
</evidence>
<keyword evidence="2" id="KW-0547">Nucleotide-binding</keyword>
<proteinExistence type="predicted"/>
<feature type="compositionally biased region" description="Basic and acidic residues" evidence="6">
    <location>
        <begin position="563"/>
        <end position="575"/>
    </location>
</feature>
<evidence type="ECO:0000313" key="7">
    <source>
        <dbReference type="EMBL" id="CDW72118.1"/>
    </source>
</evidence>
<feature type="compositionally biased region" description="Polar residues" evidence="6">
    <location>
        <begin position="247"/>
        <end position="288"/>
    </location>
</feature>
<feature type="region of interest" description="Disordered" evidence="6">
    <location>
        <begin position="247"/>
        <end position="313"/>
    </location>
</feature>
<dbReference type="GO" id="GO:0000226">
    <property type="term" value="P:microtubule cytoskeleton organization"/>
    <property type="evidence" value="ECO:0007669"/>
    <property type="project" value="TreeGrafter"/>
</dbReference>
<accession>A0A077ZQC9</accession>
<dbReference type="GO" id="GO:0015631">
    <property type="term" value="F:tubulin binding"/>
    <property type="evidence" value="ECO:0007669"/>
    <property type="project" value="TreeGrafter"/>
</dbReference>
<reference evidence="7 8" key="1">
    <citation type="submission" date="2014-06" db="EMBL/GenBank/DDBJ databases">
        <authorList>
            <person name="Swart Estienne"/>
        </authorList>
    </citation>
    <scope>NUCLEOTIDE SEQUENCE [LARGE SCALE GENOMIC DNA]</scope>
    <source>
        <strain evidence="7 8">130c</strain>
    </source>
</reference>
<evidence type="ECO:0000256" key="2">
    <source>
        <dbReference type="ARBA" id="ARBA00022741"/>
    </source>
</evidence>
<evidence type="ECO:0000256" key="3">
    <source>
        <dbReference type="ARBA" id="ARBA00022840"/>
    </source>
</evidence>
<dbReference type="GO" id="GO:0036064">
    <property type="term" value="C:ciliary basal body"/>
    <property type="evidence" value="ECO:0007669"/>
    <property type="project" value="TreeGrafter"/>
</dbReference>
<feature type="compositionally biased region" description="Polar residues" evidence="6">
    <location>
        <begin position="392"/>
        <end position="438"/>
    </location>
</feature>
<keyword evidence="1 7" id="KW-0436">Ligase</keyword>
<dbReference type="Gene3D" id="3.30.470.20">
    <property type="entry name" value="ATP-grasp fold, B domain"/>
    <property type="match status" value="1"/>
</dbReference>
<dbReference type="InterPro" id="IPR004344">
    <property type="entry name" value="TTL/TTLL_fam"/>
</dbReference>
<feature type="compositionally biased region" description="Polar residues" evidence="6">
    <location>
        <begin position="576"/>
        <end position="587"/>
    </location>
</feature>
<dbReference type="GO" id="GO:0070740">
    <property type="term" value="F:tubulin-glutamic acid ligase activity"/>
    <property type="evidence" value="ECO:0007669"/>
    <property type="project" value="TreeGrafter"/>
</dbReference>